<feature type="transmembrane region" description="Helical" evidence="1">
    <location>
        <begin position="186"/>
        <end position="205"/>
    </location>
</feature>
<keyword evidence="1" id="KW-0812">Transmembrane</keyword>
<dbReference type="EMBL" id="SJPL01000001">
    <property type="protein sequence ID" value="TWT68108.1"/>
    <property type="molecule type" value="Genomic_DNA"/>
</dbReference>
<dbReference type="Pfam" id="PF14296">
    <property type="entry name" value="O-ag_pol_Wzy"/>
    <property type="match status" value="1"/>
</dbReference>
<feature type="transmembrane region" description="Helical" evidence="1">
    <location>
        <begin position="447"/>
        <end position="463"/>
    </location>
</feature>
<feature type="transmembrane region" description="Helical" evidence="1">
    <location>
        <begin position="38"/>
        <end position="59"/>
    </location>
</feature>
<feature type="transmembrane region" description="Helical" evidence="1">
    <location>
        <begin position="12"/>
        <end position="32"/>
    </location>
</feature>
<organism evidence="2 3">
    <name type="scientific">Crateriforma conspicua</name>
    <dbReference type="NCBI Taxonomy" id="2527996"/>
    <lineage>
        <taxon>Bacteria</taxon>
        <taxon>Pseudomonadati</taxon>
        <taxon>Planctomycetota</taxon>
        <taxon>Planctomycetia</taxon>
        <taxon>Planctomycetales</taxon>
        <taxon>Planctomycetaceae</taxon>
        <taxon>Crateriforma</taxon>
    </lineage>
</organism>
<keyword evidence="1" id="KW-1133">Transmembrane helix</keyword>
<comment type="caution">
    <text evidence="2">The sequence shown here is derived from an EMBL/GenBank/DDBJ whole genome shotgun (WGS) entry which is preliminary data.</text>
</comment>
<keyword evidence="3" id="KW-1185">Reference proteome</keyword>
<accession>A0A5C5XZF5</accession>
<evidence type="ECO:0000256" key="1">
    <source>
        <dbReference type="SAM" id="Phobius"/>
    </source>
</evidence>
<feature type="transmembrane region" description="Helical" evidence="1">
    <location>
        <begin position="392"/>
        <end position="411"/>
    </location>
</feature>
<name>A0A5C5XZF5_9PLAN</name>
<dbReference type="RefSeq" id="WP_145297124.1">
    <property type="nucleotide sequence ID" value="NZ_CP036319.1"/>
</dbReference>
<dbReference type="InterPro" id="IPR029468">
    <property type="entry name" value="O-ag_pol_Wzy"/>
</dbReference>
<dbReference type="Proteomes" id="UP000317238">
    <property type="component" value="Unassembled WGS sequence"/>
</dbReference>
<feature type="transmembrane region" description="Helical" evidence="1">
    <location>
        <begin position="148"/>
        <end position="166"/>
    </location>
</feature>
<dbReference type="AlphaFoldDB" id="A0A5C5XZF5"/>
<evidence type="ECO:0000313" key="3">
    <source>
        <dbReference type="Proteomes" id="UP000317238"/>
    </source>
</evidence>
<feature type="transmembrane region" description="Helical" evidence="1">
    <location>
        <begin position="240"/>
        <end position="257"/>
    </location>
</feature>
<protein>
    <submittedName>
        <fullName evidence="2">Uncharacterized protein</fullName>
    </submittedName>
</protein>
<reference evidence="2 3" key="1">
    <citation type="submission" date="2019-02" db="EMBL/GenBank/DDBJ databases">
        <title>Deep-cultivation of Planctomycetes and their phenomic and genomic characterization uncovers novel biology.</title>
        <authorList>
            <person name="Wiegand S."/>
            <person name="Jogler M."/>
            <person name="Boedeker C."/>
            <person name="Pinto D."/>
            <person name="Vollmers J."/>
            <person name="Rivas-Marin E."/>
            <person name="Kohn T."/>
            <person name="Peeters S.H."/>
            <person name="Heuer A."/>
            <person name="Rast P."/>
            <person name="Oberbeckmann S."/>
            <person name="Bunk B."/>
            <person name="Jeske O."/>
            <person name="Meyerdierks A."/>
            <person name="Storesund J.E."/>
            <person name="Kallscheuer N."/>
            <person name="Luecker S."/>
            <person name="Lage O.M."/>
            <person name="Pohl T."/>
            <person name="Merkel B.J."/>
            <person name="Hornburger P."/>
            <person name="Mueller R.-W."/>
            <person name="Bruemmer F."/>
            <person name="Labrenz M."/>
            <person name="Spormann A.M."/>
            <person name="Op Den Camp H."/>
            <person name="Overmann J."/>
            <person name="Amann R."/>
            <person name="Jetten M.S.M."/>
            <person name="Mascher T."/>
            <person name="Medema M.H."/>
            <person name="Devos D.P."/>
            <person name="Kaster A.-K."/>
            <person name="Ovreas L."/>
            <person name="Rohde M."/>
            <person name="Galperin M.Y."/>
            <person name="Jogler C."/>
        </authorList>
    </citation>
    <scope>NUCLEOTIDE SEQUENCE [LARGE SCALE GENOMIC DNA]</scope>
    <source>
        <strain evidence="2 3">Pan14r</strain>
    </source>
</reference>
<evidence type="ECO:0000313" key="2">
    <source>
        <dbReference type="EMBL" id="TWT68108.1"/>
    </source>
</evidence>
<proteinExistence type="predicted"/>
<feature type="transmembrane region" description="Helical" evidence="1">
    <location>
        <begin position="71"/>
        <end position="92"/>
    </location>
</feature>
<feature type="transmembrane region" description="Helical" evidence="1">
    <location>
        <begin position="112"/>
        <end position="136"/>
    </location>
</feature>
<gene>
    <name evidence="2" type="ORF">Pan14r_03470</name>
</gene>
<sequence>MARQSRTVIRFGTDSVVAPLFLLLIVGGLIWAVQQRQLSIATACFAASLGSLLSGATAFTFIRAKFSVGRLLLLSYLASLWIWYFTPLLFVAIFPDDVRAGEIYSERMLVNAGYYCAIGYTAICFGAVVASSFQSSGPERFSSSTDDLLPLFAVMCIGLASLAMVFTKRASPQGIEELYSDEGTLAVASLAGVCVKLMGVCWAYFLRRSFLERFSFWIISAILISFPAVAYFVFKIGKRNALFGIAVMLACTVAAYRPQLFKKSVAIAVPVFVALFVGIGFMRTPDRVQDSATRRILQPVVVFTQTASMHARMQKAYPENRRSWGSTYAQSLCAIFPPPIDGKVAKLAGFDAPAPEFPRNIAIDTIPSAEARNFAMGASPIAEAYVNFGFPLGYLALVAYGLLVSSILIFAEVPTQKTWLFTLKVLLAAGAFWTVRAPLSGLYEYAHYWWFLIVAFIAWRILVPRKRLRTTIPSVD</sequence>
<feature type="transmembrane region" description="Helical" evidence="1">
    <location>
        <begin position="264"/>
        <end position="282"/>
    </location>
</feature>
<keyword evidence="1" id="KW-0472">Membrane</keyword>
<feature type="transmembrane region" description="Helical" evidence="1">
    <location>
        <begin position="214"/>
        <end position="234"/>
    </location>
</feature>